<evidence type="ECO:0000256" key="1">
    <source>
        <dbReference type="SAM" id="MobiDB-lite"/>
    </source>
</evidence>
<feature type="compositionally biased region" description="Polar residues" evidence="1">
    <location>
        <begin position="1"/>
        <end position="11"/>
    </location>
</feature>
<proteinExistence type="predicted"/>
<evidence type="ECO:0000313" key="2">
    <source>
        <dbReference type="EMBL" id="PQQ13621.1"/>
    </source>
</evidence>
<feature type="compositionally biased region" description="Polar residues" evidence="1">
    <location>
        <begin position="43"/>
        <end position="55"/>
    </location>
</feature>
<feature type="compositionally biased region" description="Basic and acidic residues" evidence="1">
    <location>
        <begin position="85"/>
        <end position="103"/>
    </location>
</feature>
<dbReference type="PANTHER" id="PTHR47471:SF1">
    <property type="entry name" value="PROTEIN ESSENTIAL FOR POTEXVIRUS ACCUMULATION 1"/>
    <property type="match status" value="1"/>
</dbReference>
<feature type="compositionally biased region" description="Basic and acidic residues" evidence="1">
    <location>
        <begin position="15"/>
        <end position="29"/>
    </location>
</feature>
<feature type="region of interest" description="Disordered" evidence="1">
    <location>
        <begin position="1"/>
        <end position="131"/>
    </location>
</feature>
<dbReference type="EMBL" id="PJQY01000291">
    <property type="protein sequence ID" value="PQQ13621.1"/>
    <property type="molecule type" value="Genomic_DNA"/>
</dbReference>
<name>A0A314ZA03_PRUYE</name>
<gene>
    <name evidence="2" type="ORF">Pyn_34303</name>
</gene>
<accession>A0A314ZA03</accession>
<feature type="compositionally biased region" description="Basic and acidic residues" evidence="1">
    <location>
        <begin position="57"/>
        <end position="77"/>
    </location>
</feature>
<comment type="caution">
    <text evidence="2">The sequence shown here is derived from an EMBL/GenBank/DDBJ whole genome shotgun (WGS) entry which is preliminary data.</text>
</comment>
<dbReference type="PANTHER" id="PTHR47471">
    <property type="entry name" value="GYF DOMAIN-CONTAINING PROTEIN"/>
    <property type="match status" value="1"/>
</dbReference>
<organism evidence="2 3">
    <name type="scientific">Prunus yedoensis var. nudiflora</name>
    <dbReference type="NCBI Taxonomy" id="2094558"/>
    <lineage>
        <taxon>Eukaryota</taxon>
        <taxon>Viridiplantae</taxon>
        <taxon>Streptophyta</taxon>
        <taxon>Embryophyta</taxon>
        <taxon>Tracheophyta</taxon>
        <taxon>Spermatophyta</taxon>
        <taxon>Magnoliopsida</taxon>
        <taxon>eudicotyledons</taxon>
        <taxon>Gunneridae</taxon>
        <taxon>Pentapetalae</taxon>
        <taxon>rosids</taxon>
        <taxon>fabids</taxon>
        <taxon>Rosales</taxon>
        <taxon>Rosaceae</taxon>
        <taxon>Amygdaloideae</taxon>
        <taxon>Amygdaleae</taxon>
        <taxon>Prunus</taxon>
    </lineage>
</organism>
<keyword evidence="3" id="KW-1185">Reference proteome</keyword>
<dbReference type="OrthoDB" id="6415790at2759"/>
<protein>
    <submittedName>
        <fullName evidence="2">Uncharacterized protein</fullName>
    </submittedName>
</protein>
<dbReference type="AlphaFoldDB" id="A0A314ZA03"/>
<reference evidence="2 3" key="1">
    <citation type="submission" date="2018-02" db="EMBL/GenBank/DDBJ databases">
        <title>Draft genome of wild Prunus yedoensis var. nudiflora.</title>
        <authorList>
            <person name="Baek S."/>
            <person name="Kim J.-H."/>
            <person name="Choi K."/>
            <person name="Kim G.-B."/>
            <person name="Cho A."/>
            <person name="Jang H."/>
            <person name="Shin C.-H."/>
            <person name="Yu H.-J."/>
            <person name="Mun J.-H."/>
        </authorList>
    </citation>
    <scope>NUCLEOTIDE SEQUENCE [LARGE SCALE GENOMIC DNA]</scope>
    <source>
        <strain evidence="3">cv. Jeju island</strain>
        <tissue evidence="2">Leaf</tissue>
    </source>
</reference>
<dbReference type="Proteomes" id="UP000250321">
    <property type="component" value="Unassembled WGS sequence"/>
</dbReference>
<evidence type="ECO:0000313" key="3">
    <source>
        <dbReference type="Proteomes" id="UP000250321"/>
    </source>
</evidence>
<sequence length="131" mass="15097">MQDQKTYSENNFRAEALREDSGPFRRAEEAPVNTDLTIKGSITPHSGTPWRSPSQGERLHAGLHDWKEIPGDIKSRTPDMGWSQRQKDLNNEWESRDEAKWKTSENPIIRRQPSGVLDREQEVRKPLAAFS</sequence>